<reference evidence="1" key="1">
    <citation type="submission" date="2014-05" db="EMBL/GenBank/DDBJ databases">
        <authorList>
            <person name="Chronopoulou M."/>
        </authorList>
    </citation>
    <scope>NUCLEOTIDE SEQUENCE</scope>
    <source>
        <tissue evidence="1">Whole organism</tissue>
    </source>
</reference>
<protein>
    <submittedName>
        <fullName evidence="1">Uncharacterized protein</fullName>
    </submittedName>
</protein>
<dbReference type="AlphaFoldDB" id="A0A0K2UQV7"/>
<sequence length="46" mass="5176">FTSKTACNNNRHSQCDDYLREIHASKSQFQLACSISGGTWKSLEVI</sequence>
<name>A0A0K2UQV7_LEPSM</name>
<feature type="non-terminal residue" evidence="1">
    <location>
        <position position="1"/>
    </location>
</feature>
<dbReference type="EMBL" id="HACA01022896">
    <property type="protein sequence ID" value="CDW40257.1"/>
    <property type="molecule type" value="Transcribed_RNA"/>
</dbReference>
<evidence type="ECO:0000313" key="1">
    <source>
        <dbReference type="EMBL" id="CDW40257.1"/>
    </source>
</evidence>
<accession>A0A0K2UQV7</accession>
<organism evidence="1">
    <name type="scientific">Lepeophtheirus salmonis</name>
    <name type="common">Salmon louse</name>
    <name type="synonym">Caligus salmonis</name>
    <dbReference type="NCBI Taxonomy" id="72036"/>
    <lineage>
        <taxon>Eukaryota</taxon>
        <taxon>Metazoa</taxon>
        <taxon>Ecdysozoa</taxon>
        <taxon>Arthropoda</taxon>
        <taxon>Crustacea</taxon>
        <taxon>Multicrustacea</taxon>
        <taxon>Hexanauplia</taxon>
        <taxon>Copepoda</taxon>
        <taxon>Siphonostomatoida</taxon>
        <taxon>Caligidae</taxon>
        <taxon>Lepeophtheirus</taxon>
    </lineage>
</organism>
<proteinExistence type="predicted"/>